<dbReference type="AlphaFoldDB" id="A0A9P1IFC5"/>
<protein>
    <recommendedName>
        <fullName evidence="4">DUF4440 domain-containing protein</fullName>
    </recommendedName>
</protein>
<evidence type="ECO:0000313" key="2">
    <source>
        <dbReference type="EMBL" id="CAI5443823.1"/>
    </source>
</evidence>
<reference evidence="2" key="1">
    <citation type="submission" date="2022-11" db="EMBL/GenBank/DDBJ databases">
        <authorList>
            <person name="Kikuchi T."/>
        </authorList>
    </citation>
    <scope>NUCLEOTIDE SEQUENCE</scope>
    <source>
        <strain evidence="2">PS1010</strain>
    </source>
</reference>
<organism evidence="2 3">
    <name type="scientific">Caenorhabditis angaria</name>
    <dbReference type="NCBI Taxonomy" id="860376"/>
    <lineage>
        <taxon>Eukaryota</taxon>
        <taxon>Metazoa</taxon>
        <taxon>Ecdysozoa</taxon>
        <taxon>Nematoda</taxon>
        <taxon>Chromadorea</taxon>
        <taxon>Rhabditida</taxon>
        <taxon>Rhabditina</taxon>
        <taxon>Rhabditomorpha</taxon>
        <taxon>Rhabditoidea</taxon>
        <taxon>Rhabditidae</taxon>
        <taxon>Peloderinae</taxon>
        <taxon>Caenorhabditis</taxon>
    </lineage>
</organism>
<evidence type="ECO:0000313" key="3">
    <source>
        <dbReference type="Proteomes" id="UP001152747"/>
    </source>
</evidence>
<dbReference type="EMBL" id="CANHGI010000002">
    <property type="protein sequence ID" value="CAI5443823.1"/>
    <property type="molecule type" value="Genomic_DNA"/>
</dbReference>
<keyword evidence="3" id="KW-1185">Reference proteome</keyword>
<sequence length="158" mass="18368">MSLVILLLLVPASISAHGHDYDPNFALNMTSIQAAARGLLKKIDKLDSKTVSEEHLDRIYTDPYTRTNYECSGAPAETLSLEELLKSIEIDPNFDRKSIEYLDFQITGRYSFTFRIRRDTVEIEYRVVAERRMRDTKTKLFRAFLLKSETWECRGDHN</sequence>
<accession>A0A9P1IFC5</accession>
<name>A0A9P1IFC5_9PELO</name>
<evidence type="ECO:0008006" key="4">
    <source>
        <dbReference type="Google" id="ProtNLM"/>
    </source>
</evidence>
<keyword evidence="1" id="KW-0732">Signal</keyword>
<proteinExistence type="predicted"/>
<dbReference type="Proteomes" id="UP001152747">
    <property type="component" value="Unassembled WGS sequence"/>
</dbReference>
<feature type="signal peptide" evidence="1">
    <location>
        <begin position="1"/>
        <end position="16"/>
    </location>
</feature>
<feature type="chain" id="PRO_5040169460" description="DUF4440 domain-containing protein" evidence="1">
    <location>
        <begin position="17"/>
        <end position="158"/>
    </location>
</feature>
<comment type="caution">
    <text evidence="2">The sequence shown here is derived from an EMBL/GenBank/DDBJ whole genome shotgun (WGS) entry which is preliminary data.</text>
</comment>
<evidence type="ECO:0000256" key="1">
    <source>
        <dbReference type="SAM" id="SignalP"/>
    </source>
</evidence>
<gene>
    <name evidence="2" type="ORF">CAMP_LOCUS6460</name>
</gene>